<proteinExistence type="predicted"/>
<sequence>IKKVLLAAIKIPVCAELALWSRPIENHLYWVAASSEASSDLIVPKWLSVLN</sequence>
<name>A0AC60PSP4_IXOPE</name>
<comment type="caution">
    <text evidence="1">The sequence shown here is derived from an EMBL/GenBank/DDBJ whole genome shotgun (WGS) entry which is preliminary data.</text>
</comment>
<accession>A0AC60PSP4</accession>
<evidence type="ECO:0000313" key="1">
    <source>
        <dbReference type="EMBL" id="KAG0424118.1"/>
    </source>
</evidence>
<keyword evidence="2" id="KW-1185">Reference proteome</keyword>
<evidence type="ECO:0000313" key="2">
    <source>
        <dbReference type="Proteomes" id="UP000805193"/>
    </source>
</evidence>
<reference evidence="1 2" key="1">
    <citation type="journal article" date="2020" name="Cell">
        <title>Large-Scale Comparative Analyses of Tick Genomes Elucidate Their Genetic Diversity and Vector Capacities.</title>
        <authorList>
            <consortium name="Tick Genome and Microbiome Consortium (TIGMIC)"/>
            <person name="Jia N."/>
            <person name="Wang J."/>
            <person name="Shi W."/>
            <person name="Du L."/>
            <person name="Sun Y."/>
            <person name="Zhan W."/>
            <person name="Jiang J.F."/>
            <person name="Wang Q."/>
            <person name="Zhang B."/>
            <person name="Ji P."/>
            <person name="Bell-Sakyi L."/>
            <person name="Cui X.M."/>
            <person name="Yuan T.T."/>
            <person name="Jiang B.G."/>
            <person name="Yang W.F."/>
            <person name="Lam T.T."/>
            <person name="Chang Q.C."/>
            <person name="Ding S.J."/>
            <person name="Wang X.J."/>
            <person name="Zhu J.G."/>
            <person name="Ruan X.D."/>
            <person name="Zhao L."/>
            <person name="Wei J.T."/>
            <person name="Ye R.Z."/>
            <person name="Que T.C."/>
            <person name="Du C.H."/>
            <person name="Zhou Y.H."/>
            <person name="Cheng J.X."/>
            <person name="Dai P.F."/>
            <person name="Guo W.B."/>
            <person name="Han X.H."/>
            <person name="Huang E.J."/>
            <person name="Li L.F."/>
            <person name="Wei W."/>
            <person name="Gao Y.C."/>
            <person name="Liu J.Z."/>
            <person name="Shao H.Z."/>
            <person name="Wang X."/>
            <person name="Wang C.C."/>
            <person name="Yang T.C."/>
            <person name="Huo Q.B."/>
            <person name="Li W."/>
            <person name="Chen H.Y."/>
            <person name="Chen S.E."/>
            <person name="Zhou L.G."/>
            <person name="Ni X.B."/>
            <person name="Tian J.H."/>
            <person name="Sheng Y."/>
            <person name="Liu T."/>
            <person name="Pan Y.S."/>
            <person name="Xia L.Y."/>
            <person name="Li J."/>
            <person name="Zhao F."/>
            <person name="Cao W.C."/>
        </authorList>
    </citation>
    <scope>NUCLEOTIDE SEQUENCE [LARGE SCALE GENOMIC DNA]</scope>
    <source>
        <strain evidence="1">Iper-2018</strain>
    </source>
</reference>
<dbReference type="EMBL" id="JABSTQ010010011">
    <property type="protein sequence ID" value="KAG0424118.1"/>
    <property type="molecule type" value="Genomic_DNA"/>
</dbReference>
<protein>
    <submittedName>
        <fullName evidence="1">Uncharacterized protein</fullName>
    </submittedName>
</protein>
<dbReference type="Proteomes" id="UP000805193">
    <property type="component" value="Unassembled WGS sequence"/>
</dbReference>
<organism evidence="1 2">
    <name type="scientific">Ixodes persulcatus</name>
    <name type="common">Taiga tick</name>
    <dbReference type="NCBI Taxonomy" id="34615"/>
    <lineage>
        <taxon>Eukaryota</taxon>
        <taxon>Metazoa</taxon>
        <taxon>Ecdysozoa</taxon>
        <taxon>Arthropoda</taxon>
        <taxon>Chelicerata</taxon>
        <taxon>Arachnida</taxon>
        <taxon>Acari</taxon>
        <taxon>Parasitiformes</taxon>
        <taxon>Ixodida</taxon>
        <taxon>Ixodoidea</taxon>
        <taxon>Ixodidae</taxon>
        <taxon>Ixodinae</taxon>
        <taxon>Ixodes</taxon>
    </lineage>
</organism>
<feature type="non-terminal residue" evidence="1">
    <location>
        <position position="51"/>
    </location>
</feature>
<gene>
    <name evidence="1" type="ORF">HPB47_000104</name>
</gene>
<feature type="non-terminal residue" evidence="1">
    <location>
        <position position="1"/>
    </location>
</feature>